<feature type="domain" description="NAD(P)-binding" evidence="1">
    <location>
        <begin position="7"/>
        <end position="129"/>
    </location>
</feature>
<evidence type="ECO:0000259" key="1">
    <source>
        <dbReference type="Pfam" id="PF13460"/>
    </source>
</evidence>
<organism evidence="2 3">
    <name type="scientific">Rubrivirga litoralis</name>
    <dbReference type="NCBI Taxonomy" id="3075598"/>
    <lineage>
        <taxon>Bacteria</taxon>
        <taxon>Pseudomonadati</taxon>
        <taxon>Rhodothermota</taxon>
        <taxon>Rhodothermia</taxon>
        <taxon>Rhodothermales</taxon>
        <taxon>Rubricoccaceae</taxon>
        <taxon>Rubrivirga</taxon>
    </lineage>
</organism>
<dbReference type="Pfam" id="PF13460">
    <property type="entry name" value="NAD_binding_10"/>
    <property type="match status" value="1"/>
</dbReference>
<comment type="caution">
    <text evidence="2">The sequence shown here is derived from an EMBL/GenBank/DDBJ whole genome shotgun (WGS) entry which is preliminary data.</text>
</comment>
<evidence type="ECO:0000313" key="2">
    <source>
        <dbReference type="EMBL" id="MDT0630709.1"/>
    </source>
</evidence>
<dbReference type="Gene3D" id="3.90.25.10">
    <property type="entry name" value="UDP-galactose 4-epimerase, domain 1"/>
    <property type="match status" value="1"/>
</dbReference>
<proteinExistence type="predicted"/>
<reference evidence="2 3" key="1">
    <citation type="submission" date="2023-09" db="EMBL/GenBank/DDBJ databases">
        <authorList>
            <person name="Rey-Velasco X."/>
        </authorList>
    </citation>
    <scope>NUCLEOTIDE SEQUENCE [LARGE SCALE GENOMIC DNA]</scope>
    <source>
        <strain evidence="2 3">F394</strain>
    </source>
</reference>
<gene>
    <name evidence="2" type="ORF">RM540_03025</name>
</gene>
<sequence>MKTVVTGATGTVGSAVLRRLLQDGHEAVAAVRHAGDRDLPDGAASVAFDVTKPETYGPAFEGADNVFLMLPPGKGANMNGVIDAAQAAGVRRIAFLSVLGAESNPVLPHRSIEKHLEASSMETALLRASYFMQNLSDVHAADVRDGEIVVPAGAGRTSFVDARDVGDAAAVWLTDADRTPAAGAVAYDLTGPESLDYFDVAAVLSDVLGRRVVYTRPGLVQFYRHERARGAEPGYAAVMMGLYTSARLGFAGRLADGVQRLLGRPPRSLREFAEDYREAWA</sequence>
<accession>A0ABU3BN37</accession>
<dbReference type="SUPFAM" id="SSF51735">
    <property type="entry name" value="NAD(P)-binding Rossmann-fold domains"/>
    <property type="match status" value="1"/>
</dbReference>
<evidence type="ECO:0000313" key="3">
    <source>
        <dbReference type="Proteomes" id="UP001267426"/>
    </source>
</evidence>
<dbReference type="EMBL" id="JAVRHT010000004">
    <property type="protein sequence ID" value="MDT0630709.1"/>
    <property type="molecule type" value="Genomic_DNA"/>
</dbReference>
<keyword evidence="3" id="KW-1185">Reference proteome</keyword>
<dbReference type="PANTHER" id="PTHR43162">
    <property type="match status" value="1"/>
</dbReference>
<dbReference type="RefSeq" id="WP_311662003.1">
    <property type="nucleotide sequence ID" value="NZ_JAVRHT010000004.1"/>
</dbReference>
<dbReference type="InterPro" id="IPR051604">
    <property type="entry name" value="Ergot_Alk_Oxidoreductase"/>
</dbReference>
<dbReference type="Gene3D" id="3.40.50.720">
    <property type="entry name" value="NAD(P)-binding Rossmann-like Domain"/>
    <property type="match status" value="1"/>
</dbReference>
<dbReference type="PANTHER" id="PTHR43162:SF1">
    <property type="entry name" value="PRESTALK A DIFFERENTIATION PROTEIN A"/>
    <property type="match status" value="1"/>
</dbReference>
<dbReference type="InterPro" id="IPR036291">
    <property type="entry name" value="NAD(P)-bd_dom_sf"/>
</dbReference>
<dbReference type="InterPro" id="IPR016040">
    <property type="entry name" value="NAD(P)-bd_dom"/>
</dbReference>
<name>A0ABU3BN37_9BACT</name>
<protein>
    <submittedName>
        <fullName evidence="2">NAD(P)H-binding protein</fullName>
    </submittedName>
</protein>
<dbReference type="Proteomes" id="UP001267426">
    <property type="component" value="Unassembled WGS sequence"/>
</dbReference>